<gene>
    <name evidence="2" type="ORF">HHI36_010896</name>
</gene>
<evidence type="ECO:0000313" key="3">
    <source>
        <dbReference type="Proteomes" id="UP001516400"/>
    </source>
</evidence>
<comment type="caution">
    <text evidence="2">The sequence shown here is derived from an EMBL/GenBank/DDBJ whole genome shotgun (WGS) entry which is preliminary data.</text>
</comment>
<evidence type="ECO:0000256" key="1">
    <source>
        <dbReference type="SAM" id="SignalP"/>
    </source>
</evidence>
<feature type="signal peptide" evidence="1">
    <location>
        <begin position="1"/>
        <end position="21"/>
    </location>
</feature>
<proteinExistence type="predicted"/>
<protein>
    <submittedName>
        <fullName evidence="2">Uncharacterized protein</fullName>
    </submittedName>
</protein>
<feature type="chain" id="PRO_5044894710" evidence="1">
    <location>
        <begin position="22"/>
        <end position="150"/>
    </location>
</feature>
<dbReference type="AlphaFoldDB" id="A0ABD2MK74"/>
<sequence length="150" mass="17406">MFQFIGLNCFFLLLLLEMSVGQLLKIQQNGLTICRSFADYPIMFTPVTAEEFIAYTKNKSQENTDYPTPYYLCDLGDDKTCDAWWLVDGWTTENSIENQMSEVITDERWENFEPIHLSGPNQDSKFVFRRILSLKMKSLKFPCPGMCQGI</sequence>
<accession>A0ABD2MK74</accession>
<name>A0ABD2MK74_9CUCU</name>
<keyword evidence="1" id="KW-0732">Signal</keyword>
<reference evidence="2 3" key="1">
    <citation type="journal article" date="2021" name="BMC Biol.">
        <title>Horizontally acquired antibacterial genes associated with adaptive radiation of ladybird beetles.</title>
        <authorList>
            <person name="Li H.S."/>
            <person name="Tang X.F."/>
            <person name="Huang Y.H."/>
            <person name="Xu Z.Y."/>
            <person name="Chen M.L."/>
            <person name="Du X.Y."/>
            <person name="Qiu B.Y."/>
            <person name="Chen P.T."/>
            <person name="Zhang W."/>
            <person name="Slipinski A."/>
            <person name="Escalona H.E."/>
            <person name="Waterhouse R.M."/>
            <person name="Zwick A."/>
            <person name="Pang H."/>
        </authorList>
    </citation>
    <scope>NUCLEOTIDE SEQUENCE [LARGE SCALE GENOMIC DNA]</scope>
    <source>
        <strain evidence="2">SYSU2018</strain>
    </source>
</reference>
<dbReference type="Proteomes" id="UP001516400">
    <property type="component" value="Unassembled WGS sequence"/>
</dbReference>
<evidence type="ECO:0000313" key="2">
    <source>
        <dbReference type="EMBL" id="KAL3266735.1"/>
    </source>
</evidence>
<dbReference type="EMBL" id="JABFTP020000001">
    <property type="protein sequence ID" value="KAL3266735.1"/>
    <property type="molecule type" value="Genomic_DNA"/>
</dbReference>
<organism evidence="2 3">
    <name type="scientific">Cryptolaemus montrouzieri</name>
    <dbReference type="NCBI Taxonomy" id="559131"/>
    <lineage>
        <taxon>Eukaryota</taxon>
        <taxon>Metazoa</taxon>
        <taxon>Ecdysozoa</taxon>
        <taxon>Arthropoda</taxon>
        <taxon>Hexapoda</taxon>
        <taxon>Insecta</taxon>
        <taxon>Pterygota</taxon>
        <taxon>Neoptera</taxon>
        <taxon>Endopterygota</taxon>
        <taxon>Coleoptera</taxon>
        <taxon>Polyphaga</taxon>
        <taxon>Cucujiformia</taxon>
        <taxon>Coccinelloidea</taxon>
        <taxon>Coccinellidae</taxon>
        <taxon>Scymninae</taxon>
        <taxon>Scymnini</taxon>
        <taxon>Cryptolaemus</taxon>
    </lineage>
</organism>
<keyword evidence="3" id="KW-1185">Reference proteome</keyword>